<organism evidence="3 4">
    <name type="scientific">Cereibacter sphaeroides</name>
    <name type="common">Rhodobacter sphaeroides</name>
    <dbReference type="NCBI Taxonomy" id="1063"/>
    <lineage>
        <taxon>Bacteria</taxon>
        <taxon>Pseudomonadati</taxon>
        <taxon>Pseudomonadota</taxon>
        <taxon>Alphaproteobacteria</taxon>
        <taxon>Rhodobacterales</taxon>
        <taxon>Paracoccaceae</taxon>
        <taxon>Cereibacter</taxon>
    </lineage>
</organism>
<dbReference type="PANTHER" id="PTHR37951:SF1">
    <property type="entry name" value="TYPE VI SECRETION SYSTEM COMPONENT TSSA1"/>
    <property type="match status" value="1"/>
</dbReference>
<feature type="domain" description="ImpA N-terminal" evidence="2">
    <location>
        <begin position="8"/>
        <end position="134"/>
    </location>
</feature>
<evidence type="ECO:0000313" key="4">
    <source>
        <dbReference type="Proteomes" id="UP000266305"/>
    </source>
</evidence>
<dbReference type="Proteomes" id="UP000266305">
    <property type="component" value="Unassembled WGS sequence"/>
</dbReference>
<dbReference type="InterPro" id="IPR017740">
    <property type="entry name" value="TssA-like"/>
</dbReference>
<evidence type="ECO:0000256" key="1">
    <source>
        <dbReference type="SAM" id="MobiDB-lite"/>
    </source>
</evidence>
<evidence type="ECO:0000313" key="3">
    <source>
        <dbReference type="EMBL" id="RHZ95427.1"/>
    </source>
</evidence>
<proteinExistence type="predicted"/>
<evidence type="ECO:0000259" key="2">
    <source>
        <dbReference type="Pfam" id="PF06812"/>
    </source>
</evidence>
<accession>A0AAX1UM53</accession>
<dbReference type="PANTHER" id="PTHR37951">
    <property type="entry name" value="CYTOPLASMIC PROTEIN-RELATED"/>
    <property type="match status" value="1"/>
</dbReference>
<gene>
    <name evidence="3" type="ORF">D1114_09525</name>
</gene>
<comment type="caution">
    <text evidence="3">The sequence shown here is derived from an EMBL/GenBank/DDBJ whole genome shotgun (WGS) entry which is preliminary data.</text>
</comment>
<dbReference type="RefSeq" id="WP_118999994.1">
    <property type="nucleotide sequence ID" value="NZ_QWGP01000008.1"/>
</dbReference>
<reference evidence="3 4" key="1">
    <citation type="submission" date="2018-08" db="EMBL/GenBank/DDBJ databases">
        <title>Draft genome sequence of Rhodobacter sphaeroides FY.</title>
        <authorList>
            <person name="Rayyan A."/>
            <person name="Meyer T.E."/>
            <person name="Kyndt J.A."/>
        </authorList>
    </citation>
    <scope>NUCLEOTIDE SEQUENCE [LARGE SCALE GENOMIC DNA]</scope>
    <source>
        <strain evidence="3 4">FY</strain>
    </source>
</reference>
<sequence length="357" mass="37947">MSELREFLDPIEGDAPSGADLRNDPRFHAIERLIEPARRAARQAAAETGSQVQLDWSAIVAEARALATSGRDLRLLVILLRALTAEEGLAGLASGLDLLARTVESYWDTLHPALREGPPQEAAMRRVNALRQIENADAGLLGDLEFQPMFEMRALGAVTGGDLAAGGLRAAQVLAEAPRGLGARETSEIAAAHEARAARVAAACRGLKAERPAEFEGLATGLAHAQAALGRLEAALAKELGTNGAGLRFTALSTQLQRMAATLGTAAAEPAPLAAEAPAALPEAPALGIASRRDVERCLDLIIEFYERTEPSSPIPHLARRMRRMVPMNFLQLMEEVAPSGMKEFRAVAGVADERTK</sequence>
<dbReference type="AlphaFoldDB" id="A0AAX1UM53"/>
<name>A0AAX1UM53_CERSP</name>
<dbReference type="EMBL" id="QWGP01000008">
    <property type="protein sequence ID" value="RHZ95427.1"/>
    <property type="molecule type" value="Genomic_DNA"/>
</dbReference>
<dbReference type="Pfam" id="PF06812">
    <property type="entry name" value="ImpA_N"/>
    <property type="match status" value="1"/>
</dbReference>
<dbReference type="InterPro" id="IPR010657">
    <property type="entry name" value="ImpA_N"/>
</dbReference>
<feature type="region of interest" description="Disordered" evidence="1">
    <location>
        <begin position="1"/>
        <end position="22"/>
    </location>
</feature>
<protein>
    <recommendedName>
        <fullName evidence="2">ImpA N-terminal domain-containing protein</fullName>
    </recommendedName>
</protein>